<dbReference type="PANTHER" id="PTHR36924">
    <property type="entry name" value="ANTITOXIN HIGA-1"/>
    <property type="match status" value="1"/>
</dbReference>
<dbReference type="Gene3D" id="1.10.260.40">
    <property type="entry name" value="lambda repressor-like DNA-binding domains"/>
    <property type="match status" value="1"/>
</dbReference>
<dbReference type="GO" id="GO:0003677">
    <property type="term" value="F:DNA binding"/>
    <property type="evidence" value="ECO:0007669"/>
    <property type="project" value="InterPro"/>
</dbReference>
<dbReference type="EMBL" id="CP033230">
    <property type="protein sequence ID" value="AYO79696.1"/>
    <property type="molecule type" value="Genomic_DNA"/>
</dbReference>
<evidence type="ECO:0000313" key="2">
    <source>
        <dbReference type="Proteomes" id="UP000280708"/>
    </source>
</evidence>
<gene>
    <name evidence="1" type="primary">higA</name>
    <name evidence="1" type="ORF">EBF16_24215</name>
</gene>
<accession>A0A085K932</accession>
<proteinExistence type="predicted"/>
<dbReference type="Proteomes" id="UP000280708">
    <property type="component" value="Chromosome"/>
</dbReference>
<dbReference type="InterPro" id="IPR013430">
    <property type="entry name" value="Toxin_antidote_HigA"/>
</dbReference>
<sequence>MSESRTIIEDEDRLDNVHPGAILREDFLIGSDIPTSEVVDGAGIAVQRLEAILAEKAPIDANIDLRLARYFGVSEGFFLGLQIDFDLEEERRVHGSELARISRRAA</sequence>
<organism evidence="1 2">
    <name type="scientific">Sphingobium yanoikuyae</name>
    <name type="common">Sphingomonas yanoikuyae</name>
    <dbReference type="NCBI Taxonomy" id="13690"/>
    <lineage>
        <taxon>Bacteria</taxon>
        <taxon>Pseudomonadati</taxon>
        <taxon>Pseudomonadota</taxon>
        <taxon>Alphaproteobacteria</taxon>
        <taxon>Sphingomonadales</taxon>
        <taxon>Sphingomonadaceae</taxon>
        <taxon>Sphingobium</taxon>
    </lineage>
</organism>
<evidence type="ECO:0000313" key="1">
    <source>
        <dbReference type="EMBL" id="AYO79696.1"/>
    </source>
</evidence>
<name>A0A085K932_SPHYA</name>
<dbReference type="RefSeq" id="WP_004209897.1">
    <property type="nucleotide sequence ID" value="NZ_CAIGKD010000001.1"/>
</dbReference>
<protein>
    <submittedName>
        <fullName evidence="1">Addiction module antidote protein, HigA family</fullName>
    </submittedName>
</protein>
<dbReference type="SUPFAM" id="SSF47413">
    <property type="entry name" value="lambda repressor-like DNA-binding domains"/>
    <property type="match status" value="1"/>
</dbReference>
<dbReference type="AlphaFoldDB" id="A0A085K932"/>
<dbReference type="NCBIfam" id="TIGR02607">
    <property type="entry name" value="antidote_HigA"/>
    <property type="match status" value="1"/>
</dbReference>
<dbReference type="PANTHER" id="PTHR36924:SF1">
    <property type="entry name" value="ANTITOXIN HIGA-1"/>
    <property type="match status" value="1"/>
</dbReference>
<dbReference type="InterPro" id="IPR010982">
    <property type="entry name" value="Lambda_DNA-bd_dom_sf"/>
</dbReference>
<reference evidence="1 2" key="1">
    <citation type="submission" date="2018-10" db="EMBL/GenBank/DDBJ databases">
        <title>Characterization and genome analysis of a novel bacterium Sphingobium yanoikuyae SJTF8 capable of degrading PAHs.</title>
        <authorList>
            <person name="Yin C."/>
            <person name="Xiong W."/>
            <person name="Liang R."/>
        </authorList>
    </citation>
    <scope>NUCLEOTIDE SEQUENCE [LARGE SCALE GENOMIC DNA]</scope>
    <source>
        <strain evidence="1 2">SJTF8</strain>
    </source>
</reference>